<evidence type="ECO:0000313" key="2">
    <source>
        <dbReference type="EMBL" id="RBP47509.1"/>
    </source>
</evidence>
<gene>
    <name evidence="2" type="ORF">DES53_101306</name>
</gene>
<accession>A0A366HUZ8</accession>
<keyword evidence="1" id="KW-1133">Transmembrane helix</keyword>
<dbReference type="PANTHER" id="PTHR37692:SF1">
    <property type="entry name" value="DUF420 DOMAIN-CONTAINING PROTEIN"/>
    <property type="match status" value="1"/>
</dbReference>
<proteinExistence type="predicted"/>
<dbReference type="OrthoDB" id="9811380at2"/>
<evidence type="ECO:0000313" key="3">
    <source>
        <dbReference type="Proteomes" id="UP000253426"/>
    </source>
</evidence>
<dbReference type="Gene3D" id="1.20.120.80">
    <property type="entry name" value="Cytochrome c oxidase, subunit III, four-helix bundle"/>
    <property type="match status" value="1"/>
</dbReference>
<dbReference type="GO" id="GO:0016020">
    <property type="term" value="C:membrane"/>
    <property type="evidence" value="ECO:0007669"/>
    <property type="project" value="InterPro"/>
</dbReference>
<evidence type="ECO:0000256" key="1">
    <source>
        <dbReference type="SAM" id="Phobius"/>
    </source>
</evidence>
<name>A0A366HUZ8_9BACT</name>
<dbReference type="GO" id="GO:0022904">
    <property type="term" value="P:respiratory electron transport chain"/>
    <property type="evidence" value="ECO:0007669"/>
    <property type="project" value="InterPro"/>
</dbReference>
<dbReference type="PANTHER" id="PTHR37692">
    <property type="entry name" value="HYPOTHETICAL MEMBRANE SPANNING PROTEIN"/>
    <property type="match status" value="1"/>
</dbReference>
<dbReference type="GO" id="GO:0004129">
    <property type="term" value="F:cytochrome-c oxidase activity"/>
    <property type="evidence" value="ECO:0007669"/>
    <property type="project" value="InterPro"/>
</dbReference>
<dbReference type="Proteomes" id="UP000253426">
    <property type="component" value="Unassembled WGS sequence"/>
</dbReference>
<keyword evidence="3" id="KW-1185">Reference proteome</keyword>
<protein>
    <submittedName>
        <fullName evidence="2">Putative membrane protein</fullName>
    </submittedName>
</protein>
<comment type="caution">
    <text evidence="2">The sequence shown here is derived from an EMBL/GenBank/DDBJ whole genome shotgun (WGS) entry which is preliminary data.</text>
</comment>
<dbReference type="EMBL" id="QNRR01000001">
    <property type="protein sequence ID" value="RBP47509.1"/>
    <property type="molecule type" value="Genomic_DNA"/>
</dbReference>
<feature type="transmembrane region" description="Helical" evidence="1">
    <location>
        <begin position="119"/>
        <end position="138"/>
    </location>
</feature>
<dbReference type="Pfam" id="PF04238">
    <property type="entry name" value="DUF420"/>
    <property type="match status" value="1"/>
</dbReference>
<dbReference type="RefSeq" id="WP_113956438.1">
    <property type="nucleotide sequence ID" value="NZ_QNRR01000001.1"/>
</dbReference>
<keyword evidence="1" id="KW-0472">Membrane</keyword>
<dbReference type="InterPro" id="IPR013833">
    <property type="entry name" value="Cyt_c_oxidase_su3_a-hlx"/>
</dbReference>
<reference evidence="2 3" key="1">
    <citation type="submission" date="2018-06" db="EMBL/GenBank/DDBJ databases">
        <title>Genomic Encyclopedia of Type Strains, Phase IV (KMG-IV): sequencing the most valuable type-strain genomes for metagenomic binning, comparative biology and taxonomic classification.</title>
        <authorList>
            <person name="Goeker M."/>
        </authorList>
    </citation>
    <scope>NUCLEOTIDE SEQUENCE [LARGE SCALE GENOMIC DNA]</scope>
    <source>
        <strain evidence="2 3">DSM 25532</strain>
    </source>
</reference>
<dbReference type="AlphaFoldDB" id="A0A366HUZ8"/>
<feature type="transmembrane region" description="Helical" evidence="1">
    <location>
        <begin position="76"/>
        <end position="99"/>
    </location>
</feature>
<dbReference type="InterPro" id="IPR007352">
    <property type="entry name" value="DUF420"/>
</dbReference>
<organism evidence="2 3">
    <name type="scientific">Roseimicrobium gellanilyticum</name>
    <dbReference type="NCBI Taxonomy" id="748857"/>
    <lineage>
        <taxon>Bacteria</taxon>
        <taxon>Pseudomonadati</taxon>
        <taxon>Verrucomicrobiota</taxon>
        <taxon>Verrucomicrobiia</taxon>
        <taxon>Verrucomicrobiales</taxon>
        <taxon>Verrucomicrobiaceae</taxon>
        <taxon>Roseimicrobium</taxon>
    </lineage>
</organism>
<feature type="transmembrane region" description="Helical" evidence="1">
    <location>
        <begin position="35"/>
        <end position="56"/>
    </location>
</feature>
<sequence>MQLSDLPTLNAILNFTATILLVVGWICIKSRKVAAHIALMILALLVSAAFLTSYLIYHFNTEPFRFPVTNWFRYVYFALLGTHIIAAIVNLPMIIMTVIPAARRKFDKHKRIARWTLPVWLYVSVTGVVVYIMCYQITYPTEMTQRVDTQKVLKSSSAR</sequence>
<feature type="transmembrane region" description="Helical" evidence="1">
    <location>
        <begin position="6"/>
        <end position="28"/>
    </location>
</feature>
<keyword evidence="1" id="KW-0812">Transmembrane</keyword>